<evidence type="ECO:0000313" key="4">
    <source>
        <dbReference type="Proteomes" id="UP001500604"/>
    </source>
</evidence>
<reference evidence="4" key="1">
    <citation type="journal article" date="2019" name="Int. J. Syst. Evol. Microbiol.">
        <title>The Global Catalogue of Microorganisms (GCM) 10K type strain sequencing project: providing services to taxonomists for standard genome sequencing and annotation.</title>
        <authorList>
            <consortium name="The Broad Institute Genomics Platform"/>
            <consortium name="The Broad Institute Genome Sequencing Center for Infectious Disease"/>
            <person name="Wu L."/>
            <person name="Ma J."/>
        </authorList>
    </citation>
    <scope>NUCLEOTIDE SEQUENCE [LARGE SCALE GENOMIC DNA]</scope>
    <source>
        <strain evidence="4">JCM 17805</strain>
    </source>
</reference>
<dbReference type="RefSeq" id="WP_345198590.1">
    <property type="nucleotide sequence ID" value="NZ_BAABFL010000469.1"/>
</dbReference>
<protein>
    <submittedName>
        <fullName evidence="3">DUF2061 domain-containing protein</fullName>
    </submittedName>
</protein>
<evidence type="ECO:0000256" key="1">
    <source>
        <dbReference type="SAM" id="Phobius"/>
    </source>
</evidence>
<evidence type="ECO:0000259" key="2">
    <source>
        <dbReference type="Pfam" id="PF09834"/>
    </source>
</evidence>
<dbReference type="EMBL" id="BAABFL010000469">
    <property type="protein sequence ID" value="GAA4652089.1"/>
    <property type="molecule type" value="Genomic_DNA"/>
</dbReference>
<dbReference type="Proteomes" id="UP001500604">
    <property type="component" value="Unassembled WGS sequence"/>
</dbReference>
<evidence type="ECO:0000313" key="3">
    <source>
        <dbReference type="EMBL" id="GAA4652089.1"/>
    </source>
</evidence>
<name>A0ABP8V7Z0_9GAMM</name>
<keyword evidence="4" id="KW-1185">Reference proteome</keyword>
<keyword evidence="1" id="KW-1133">Transmembrane helix</keyword>
<proteinExistence type="predicted"/>
<keyword evidence="1" id="KW-0472">Membrane</keyword>
<keyword evidence="1" id="KW-0812">Transmembrane</keyword>
<dbReference type="InterPro" id="IPR018638">
    <property type="entry name" value="DUF2061_membrane"/>
</dbReference>
<dbReference type="Pfam" id="PF09834">
    <property type="entry name" value="DUF2061"/>
    <property type="match status" value="1"/>
</dbReference>
<gene>
    <name evidence="3" type="ORF">GCM10023116_43730</name>
</gene>
<feature type="domain" description="DUF2061" evidence="2">
    <location>
        <begin position="1"/>
        <end position="52"/>
    </location>
</feature>
<comment type="caution">
    <text evidence="3">The sequence shown here is derived from an EMBL/GenBank/DDBJ whole genome shotgun (WGS) entry which is preliminary data.</text>
</comment>
<accession>A0ABP8V7Z0</accession>
<feature type="transmembrane region" description="Helical" evidence="1">
    <location>
        <begin position="12"/>
        <end position="35"/>
    </location>
</feature>
<sequence length="70" mass="7746">MTKTLTFAGIHFFIGFTVVYLLTGSLAIGGLVALIEPACNTAAYFFHEKAWEYFKKKKQAGDSYLSPLHA</sequence>
<organism evidence="3 4">
    <name type="scientific">Kistimonas scapharcae</name>
    <dbReference type="NCBI Taxonomy" id="1036133"/>
    <lineage>
        <taxon>Bacteria</taxon>
        <taxon>Pseudomonadati</taxon>
        <taxon>Pseudomonadota</taxon>
        <taxon>Gammaproteobacteria</taxon>
        <taxon>Oceanospirillales</taxon>
        <taxon>Endozoicomonadaceae</taxon>
        <taxon>Kistimonas</taxon>
    </lineage>
</organism>